<dbReference type="Proteomes" id="UP000592294">
    <property type="component" value="Unassembled WGS sequence"/>
</dbReference>
<dbReference type="EMBL" id="JABZEO010000004">
    <property type="protein sequence ID" value="NVZ09037.1"/>
    <property type="molecule type" value="Genomic_DNA"/>
</dbReference>
<reference evidence="2 3" key="1">
    <citation type="submission" date="2020-06" db="EMBL/GenBank/DDBJ databases">
        <title>Whole-genome sequence of Allochromatium humboldtianum DSM 21881, type strain.</title>
        <authorList>
            <person name="Kyndt J.A."/>
            <person name="Meyer T.E."/>
        </authorList>
    </citation>
    <scope>NUCLEOTIDE SEQUENCE [LARGE SCALE GENOMIC DNA]</scope>
    <source>
        <strain evidence="2 3">DSM 21881</strain>
    </source>
</reference>
<gene>
    <name evidence="2" type="ORF">HW932_07155</name>
</gene>
<dbReference type="Pfam" id="PF08378">
    <property type="entry name" value="NERD"/>
    <property type="match status" value="1"/>
</dbReference>
<feature type="domain" description="NERD" evidence="1">
    <location>
        <begin position="29"/>
        <end position="142"/>
    </location>
</feature>
<name>A0A850RCN3_9GAMM</name>
<comment type="caution">
    <text evidence="2">The sequence shown here is derived from an EMBL/GenBank/DDBJ whole genome shotgun (WGS) entry which is preliminary data.</text>
</comment>
<dbReference type="AlphaFoldDB" id="A0A850RCN3"/>
<dbReference type="RefSeq" id="WP_176975810.1">
    <property type="nucleotide sequence ID" value="NZ_JABZEO010000004.1"/>
</dbReference>
<evidence type="ECO:0000313" key="2">
    <source>
        <dbReference type="EMBL" id="NVZ09037.1"/>
    </source>
</evidence>
<sequence>MTALLWLIPIALAGLGLALWRRARAIQGYGRDGERLVGAALERLFPAVVHDVILPTARGGLTQIDHIALTPKGLLVVETKHYRGTILGKPEDRHWVQQRDQDRRTFQNPCRQNYAHVKAVEALGLDVPILERVVFTDSARFPHGLPEGVSQLATLETDLAPWRRGRVSPKLRRAWKALQPAIRQDAKARRAHRRGLRARYGWDRRRLAAGVCFALAAVSAFGLQQSSGDPALLSRMADLGSSGSTLIERLMRVWSESLRFDAQR</sequence>
<evidence type="ECO:0000259" key="1">
    <source>
        <dbReference type="PROSITE" id="PS50965"/>
    </source>
</evidence>
<protein>
    <submittedName>
        <fullName evidence="2">NERD domain-containing protein</fullName>
    </submittedName>
</protein>
<accession>A0A850RCN3</accession>
<keyword evidence="3" id="KW-1185">Reference proteome</keyword>
<organism evidence="2 3">
    <name type="scientific">Allochromatium humboldtianum</name>
    <dbReference type="NCBI Taxonomy" id="504901"/>
    <lineage>
        <taxon>Bacteria</taxon>
        <taxon>Pseudomonadati</taxon>
        <taxon>Pseudomonadota</taxon>
        <taxon>Gammaproteobacteria</taxon>
        <taxon>Chromatiales</taxon>
        <taxon>Chromatiaceae</taxon>
        <taxon>Allochromatium</taxon>
    </lineage>
</organism>
<evidence type="ECO:0000313" key="3">
    <source>
        <dbReference type="Proteomes" id="UP000592294"/>
    </source>
</evidence>
<dbReference type="PROSITE" id="PS50965">
    <property type="entry name" value="NERD"/>
    <property type="match status" value="1"/>
</dbReference>
<proteinExistence type="predicted"/>
<dbReference type="InterPro" id="IPR011528">
    <property type="entry name" value="NERD"/>
</dbReference>